<dbReference type="RefSeq" id="WP_218142959.1">
    <property type="nucleotide sequence ID" value="NZ_FOIA01000016.1"/>
</dbReference>
<dbReference type="GO" id="GO:0070403">
    <property type="term" value="F:NAD+ binding"/>
    <property type="evidence" value="ECO:0007669"/>
    <property type="project" value="InterPro"/>
</dbReference>
<dbReference type="Proteomes" id="UP000199345">
    <property type="component" value="Unassembled WGS sequence"/>
</dbReference>
<dbReference type="Gene3D" id="3.30.1600.10">
    <property type="entry name" value="SIR2/SIRT2 'Small Domain"/>
    <property type="match status" value="1"/>
</dbReference>
<dbReference type="EC" id="2.3.1.286" evidence="1"/>
<dbReference type="GO" id="GO:0017136">
    <property type="term" value="F:histone deacetylase activity, NAD-dependent"/>
    <property type="evidence" value="ECO:0007669"/>
    <property type="project" value="TreeGrafter"/>
</dbReference>
<dbReference type="InterPro" id="IPR003000">
    <property type="entry name" value="Sirtuin"/>
</dbReference>
<dbReference type="PANTHER" id="PTHR11085">
    <property type="entry name" value="NAD-DEPENDENT PROTEIN DEACYLASE SIRTUIN-5, MITOCHONDRIAL-RELATED"/>
    <property type="match status" value="1"/>
</dbReference>
<dbReference type="InterPro" id="IPR026590">
    <property type="entry name" value="Ssirtuin_cat_dom"/>
</dbReference>
<dbReference type="NCBIfam" id="NF003738">
    <property type="entry name" value="PRK05333.1"/>
    <property type="match status" value="1"/>
</dbReference>
<feature type="domain" description="Deacetylase sirtuin-type" evidence="5">
    <location>
        <begin position="1"/>
        <end position="274"/>
    </location>
</feature>
<dbReference type="InterPro" id="IPR029035">
    <property type="entry name" value="DHS-like_NAD/FAD-binding_dom"/>
</dbReference>
<evidence type="ECO:0000259" key="5">
    <source>
        <dbReference type="PROSITE" id="PS50305"/>
    </source>
</evidence>
<comment type="caution">
    <text evidence="4">Lacks conserved residue(s) required for the propagation of feature annotation.</text>
</comment>
<evidence type="ECO:0000256" key="3">
    <source>
        <dbReference type="ARBA" id="ARBA00023027"/>
    </source>
</evidence>
<keyword evidence="2" id="KW-0808">Transferase</keyword>
<sequence>MMKLRHDQPGLRSILDKHRPWLVITGAGVSLYSGIPTYRDDNGEWLRSDPIKHHEFIQYEDKRKHYWARSAVGWPPVERALPNDAHYALAELERRGYFAGLITQNVDRLHQRAGQQHVIDLHGRLDRVRCLQCGQFEDRQQLQVRLLEFNSFLAPLTATLAPDGDAHVRDEITRRMKLVNCLACDGILMPDVVFFGGTISKQTHLEAARLYEQCNGVLAIGSSLMVYSGFRYCKLAKQDGKPLMIINRGRTRADDIVDHKIGQDCQTVLTALVA</sequence>
<evidence type="ECO:0000313" key="6">
    <source>
        <dbReference type="EMBL" id="SET23367.1"/>
    </source>
</evidence>
<accession>A0A1I0CW69</accession>
<gene>
    <name evidence="6" type="ORF">SAMN05216326_11647</name>
</gene>
<dbReference type="SUPFAM" id="SSF52467">
    <property type="entry name" value="DHS-like NAD/FAD-binding domain"/>
    <property type="match status" value="1"/>
</dbReference>
<evidence type="ECO:0000256" key="1">
    <source>
        <dbReference type="ARBA" id="ARBA00012928"/>
    </source>
</evidence>
<dbReference type="InterPro" id="IPR026591">
    <property type="entry name" value="Sirtuin_cat_small_dom_sf"/>
</dbReference>
<protein>
    <recommendedName>
        <fullName evidence="1">protein acetyllysine N-acetyltransferase</fullName>
        <ecNumber evidence="1">2.3.1.286</ecNumber>
    </recommendedName>
</protein>
<organism evidence="6 7">
    <name type="scientific">Nitrosomonas marina</name>
    <dbReference type="NCBI Taxonomy" id="917"/>
    <lineage>
        <taxon>Bacteria</taxon>
        <taxon>Pseudomonadati</taxon>
        <taxon>Pseudomonadota</taxon>
        <taxon>Betaproteobacteria</taxon>
        <taxon>Nitrosomonadales</taxon>
        <taxon>Nitrosomonadaceae</taxon>
        <taxon>Nitrosomonas</taxon>
    </lineage>
</organism>
<dbReference type="Gene3D" id="3.40.50.1220">
    <property type="entry name" value="TPP-binding domain"/>
    <property type="match status" value="1"/>
</dbReference>
<dbReference type="Pfam" id="PF02146">
    <property type="entry name" value="SIR2"/>
    <property type="match status" value="1"/>
</dbReference>
<evidence type="ECO:0000256" key="2">
    <source>
        <dbReference type="ARBA" id="ARBA00022679"/>
    </source>
</evidence>
<evidence type="ECO:0000313" key="7">
    <source>
        <dbReference type="Proteomes" id="UP000199345"/>
    </source>
</evidence>
<dbReference type="PROSITE" id="PS50305">
    <property type="entry name" value="SIRTUIN"/>
    <property type="match status" value="1"/>
</dbReference>
<reference evidence="7" key="1">
    <citation type="submission" date="2016-10" db="EMBL/GenBank/DDBJ databases">
        <authorList>
            <person name="Varghese N."/>
            <person name="Submissions S."/>
        </authorList>
    </citation>
    <scope>NUCLEOTIDE SEQUENCE [LARGE SCALE GENOMIC DNA]</scope>
    <source>
        <strain evidence="7">Nm71</strain>
    </source>
</reference>
<evidence type="ECO:0000256" key="4">
    <source>
        <dbReference type="PROSITE-ProRule" id="PRU00236"/>
    </source>
</evidence>
<dbReference type="AlphaFoldDB" id="A0A1I0CW69"/>
<keyword evidence="3" id="KW-0520">NAD</keyword>
<dbReference type="PANTHER" id="PTHR11085:SF10">
    <property type="entry name" value="NAD-DEPENDENT PROTEIN DEACYLASE SIRTUIN-5, MITOCHONDRIAL-RELATED"/>
    <property type="match status" value="1"/>
</dbReference>
<dbReference type="InterPro" id="IPR050134">
    <property type="entry name" value="NAD-dep_sirtuin_deacylases"/>
</dbReference>
<keyword evidence="7" id="KW-1185">Reference proteome</keyword>
<name>A0A1I0CW69_9PROT</name>
<proteinExistence type="predicted"/>
<dbReference type="EMBL" id="FOIA01000016">
    <property type="protein sequence ID" value="SET23367.1"/>
    <property type="molecule type" value="Genomic_DNA"/>
</dbReference>